<evidence type="ECO:0000313" key="2">
    <source>
        <dbReference type="Proteomes" id="UP000826212"/>
    </source>
</evidence>
<dbReference type="Proteomes" id="UP000826212">
    <property type="component" value="Chromosome"/>
</dbReference>
<proteinExistence type="predicted"/>
<keyword evidence="2" id="KW-1185">Reference proteome</keyword>
<name>A0AC61NNG1_9BACT</name>
<organism evidence="1 2">
    <name type="scientific">Halosquirtibacter laminarini</name>
    <dbReference type="NCBI Taxonomy" id="3374600"/>
    <lineage>
        <taxon>Bacteria</taxon>
        <taxon>Pseudomonadati</taxon>
        <taxon>Bacteroidota</taxon>
        <taxon>Bacteroidia</taxon>
        <taxon>Marinilabiliales</taxon>
        <taxon>Prolixibacteraceae</taxon>
        <taxon>Halosquirtibacter</taxon>
    </lineage>
</organism>
<protein>
    <submittedName>
        <fullName evidence="1">AAA family ATPase</fullName>
    </submittedName>
</protein>
<dbReference type="EMBL" id="CP081303">
    <property type="protein sequence ID" value="QZE14270.1"/>
    <property type="molecule type" value="Genomic_DNA"/>
</dbReference>
<evidence type="ECO:0000313" key="1">
    <source>
        <dbReference type="EMBL" id="QZE14270.1"/>
    </source>
</evidence>
<accession>A0AC61NNG1</accession>
<reference evidence="1" key="1">
    <citation type="submission" date="2021-08" db="EMBL/GenBank/DDBJ databases">
        <title>Novel anaerobic bacterium isolated from sea squirt in East Sea, Republic of Korea.</title>
        <authorList>
            <person name="Nguyen T.H."/>
            <person name="Li Z."/>
            <person name="Lee Y.-J."/>
            <person name="Ko J."/>
            <person name="Kim S.-G."/>
        </authorList>
    </citation>
    <scope>NUCLEOTIDE SEQUENCE</scope>
    <source>
        <strain evidence="1">KCTC 25031</strain>
    </source>
</reference>
<sequence>MKRSINKFVITGGPGTGKSTLLYELAKKGFLCFPEASRSIIEEQLQIGGDLVPWVDMDRFSLACMNRMKEFYNKSCDRPTFFDRGLPDVMGYLYLTGCEETHEVKESIKDYAYHTIVFILPPWKEIYETDHVRKEPFSEAISLHNHLRRAYEELGYHVIEIPHMPVDSRVDYILDYLDI</sequence>
<gene>
    <name evidence="1" type="ORF">K4L44_17440</name>
</gene>